<comment type="caution">
    <text evidence="2">The sequence shown here is derived from an EMBL/GenBank/DDBJ whole genome shotgun (WGS) entry which is preliminary data.</text>
</comment>
<proteinExistence type="predicted"/>
<dbReference type="Proteomes" id="UP000824106">
    <property type="component" value="Unassembled WGS sequence"/>
</dbReference>
<dbReference type="GO" id="GO:0016787">
    <property type="term" value="F:hydrolase activity"/>
    <property type="evidence" value="ECO:0007669"/>
    <property type="project" value="UniProtKB-KW"/>
</dbReference>
<evidence type="ECO:0000313" key="3">
    <source>
        <dbReference type="Proteomes" id="UP000824106"/>
    </source>
</evidence>
<organism evidence="2 3">
    <name type="scientific">Candidatus Atopostipes pullistercoris</name>
    <dbReference type="NCBI Taxonomy" id="2838467"/>
    <lineage>
        <taxon>Bacteria</taxon>
        <taxon>Bacillati</taxon>
        <taxon>Bacillota</taxon>
        <taxon>Bacilli</taxon>
        <taxon>Lactobacillales</taxon>
        <taxon>Carnobacteriaceae</taxon>
        <taxon>Atopostipes</taxon>
    </lineage>
</organism>
<dbReference type="InterPro" id="IPR051044">
    <property type="entry name" value="MAG_DAG_Lipase"/>
</dbReference>
<reference evidence="2" key="1">
    <citation type="journal article" date="2021" name="PeerJ">
        <title>Extensive microbial diversity within the chicken gut microbiome revealed by metagenomics and culture.</title>
        <authorList>
            <person name="Gilroy R."/>
            <person name="Ravi A."/>
            <person name="Getino M."/>
            <person name="Pursley I."/>
            <person name="Horton D.L."/>
            <person name="Alikhan N.F."/>
            <person name="Baker D."/>
            <person name="Gharbi K."/>
            <person name="Hall N."/>
            <person name="Watson M."/>
            <person name="Adriaenssens E.M."/>
            <person name="Foster-Nyarko E."/>
            <person name="Jarju S."/>
            <person name="Secka A."/>
            <person name="Antonio M."/>
            <person name="Oren A."/>
            <person name="Chaudhuri R.R."/>
            <person name="La Ragione R."/>
            <person name="Hildebrand F."/>
            <person name="Pallen M.J."/>
        </authorList>
    </citation>
    <scope>NUCLEOTIDE SEQUENCE</scope>
    <source>
        <strain evidence="2">CHK169-4300</strain>
    </source>
</reference>
<accession>A0A9D2JXK4</accession>
<dbReference type="InterPro" id="IPR022742">
    <property type="entry name" value="Hydrolase_4"/>
</dbReference>
<dbReference type="PANTHER" id="PTHR11614">
    <property type="entry name" value="PHOSPHOLIPASE-RELATED"/>
    <property type="match status" value="1"/>
</dbReference>
<dbReference type="Pfam" id="PF12146">
    <property type="entry name" value="Hydrolase_4"/>
    <property type="match status" value="1"/>
</dbReference>
<dbReference type="Gene3D" id="3.40.50.1820">
    <property type="entry name" value="alpha/beta hydrolase"/>
    <property type="match status" value="1"/>
</dbReference>
<gene>
    <name evidence="2" type="ORF">H9808_06460</name>
</gene>
<reference evidence="2" key="2">
    <citation type="submission" date="2021-04" db="EMBL/GenBank/DDBJ databases">
        <authorList>
            <person name="Gilroy R."/>
        </authorList>
    </citation>
    <scope>NUCLEOTIDE SEQUENCE</scope>
    <source>
        <strain evidence="2">CHK169-4300</strain>
    </source>
</reference>
<sequence>MHNSHFQWVIGADGKKIFLRIWDKVDQPRGVVQIFHGMAEHSKRYDEFAHFLNSQGFIVYADDHRGHGYSCAEGEVLGYIGEDGFNHIVLDEKKISDLIKEKYTELPLYIFSHSFGSFIGQEYIIRYSQNIDGIILSGSAKQDGLDVKAARVLASIQNKLFPSQAEATLIDRLSFGSFNNHIENHQTKFDWLNRDQQEVEKYIEDDFCGFVSPINFYYHLFNGFKGLYQSDRLAAISKDLPILVVSGDKDPVGKYGESVKALYQQYQDLGIKNTTLKLFQNGRHELVSETNKEEFFQYISNWLLNETTNPSHK</sequence>
<dbReference type="SUPFAM" id="SSF53474">
    <property type="entry name" value="alpha/beta-Hydrolases"/>
    <property type="match status" value="1"/>
</dbReference>
<name>A0A9D2JXK4_9LACT</name>
<dbReference type="InterPro" id="IPR029058">
    <property type="entry name" value="AB_hydrolase_fold"/>
</dbReference>
<keyword evidence="2" id="KW-0378">Hydrolase</keyword>
<dbReference type="EMBL" id="DXAZ01000102">
    <property type="protein sequence ID" value="HIZ71390.1"/>
    <property type="molecule type" value="Genomic_DNA"/>
</dbReference>
<protein>
    <submittedName>
        <fullName evidence="2">Alpha/beta hydrolase</fullName>
    </submittedName>
</protein>
<feature type="domain" description="Serine aminopeptidase S33" evidence="1">
    <location>
        <begin position="27"/>
        <end position="290"/>
    </location>
</feature>
<evidence type="ECO:0000313" key="2">
    <source>
        <dbReference type="EMBL" id="HIZ71390.1"/>
    </source>
</evidence>
<evidence type="ECO:0000259" key="1">
    <source>
        <dbReference type="Pfam" id="PF12146"/>
    </source>
</evidence>
<dbReference type="AlphaFoldDB" id="A0A9D2JXK4"/>